<dbReference type="Proteomes" id="UP000094112">
    <property type="component" value="Unassembled WGS sequence"/>
</dbReference>
<evidence type="ECO:0000313" key="3">
    <source>
        <dbReference type="Proteomes" id="UP000094112"/>
    </source>
</evidence>
<proteinExistence type="predicted"/>
<dbReference type="GeneID" id="30201552"/>
<keyword evidence="1" id="KW-1133">Transmembrane helix</keyword>
<feature type="transmembrane region" description="Helical" evidence="1">
    <location>
        <begin position="353"/>
        <end position="371"/>
    </location>
</feature>
<evidence type="ECO:0000313" key="2">
    <source>
        <dbReference type="EMBL" id="ODQ61795.1"/>
    </source>
</evidence>
<gene>
    <name evidence="2" type="ORF">WICANDRAFT_75989</name>
</gene>
<feature type="transmembrane region" description="Helical" evidence="1">
    <location>
        <begin position="419"/>
        <end position="438"/>
    </location>
</feature>
<dbReference type="EMBL" id="KV454208">
    <property type="protein sequence ID" value="ODQ61795.1"/>
    <property type="molecule type" value="Genomic_DNA"/>
</dbReference>
<keyword evidence="1" id="KW-0472">Membrane</keyword>
<feature type="transmembrane region" description="Helical" evidence="1">
    <location>
        <begin position="458"/>
        <end position="483"/>
    </location>
</feature>
<name>A0A1E3P8Q8_WICAA</name>
<dbReference type="AlphaFoldDB" id="A0A1E3P8Q8"/>
<dbReference type="RefSeq" id="XP_019041002.1">
    <property type="nucleotide sequence ID" value="XM_019184306.1"/>
</dbReference>
<dbReference type="PIRSF" id="PIRSF036762">
    <property type="entry name" value="GAA1"/>
    <property type="match status" value="1"/>
</dbReference>
<evidence type="ECO:0008006" key="4">
    <source>
        <dbReference type="Google" id="ProtNLM"/>
    </source>
</evidence>
<accession>A0A1E3P8Q8</accession>
<dbReference type="PANTHER" id="PTHR13304">
    <property type="entry name" value="GLYCOSYLPHOSPHATIDYLINOSITOL ANCHOR ATTACHMENT 1 PROTEIN"/>
    <property type="match status" value="1"/>
</dbReference>
<evidence type="ECO:0000256" key="1">
    <source>
        <dbReference type="SAM" id="Phobius"/>
    </source>
</evidence>
<keyword evidence="3" id="KW-1185">Reference proteome</keyword>
<keyword evidence="1" id="KW-0812">Transmembrane</keyword>
<organism evidence="2 3">
    <name type="scientific">Wickerhamomyces anomalus (strain ATCC 58044 / CBS 1984 / NCYC 433 / NRRL Y-366-8)</name>
    <name type="common">Yeast</name>
    <name type="synonym">Hansenula anomala</name>
    <dbReference type="NCBI Taxonomy" id="683960"/>
    <lineage>
        <taxon>Eukaryota</taxon>
        <taxon>Fungi</taxon>
        <taxon>Dikarya</taxon>
        <taxon>Ascomycota</taxon>
        <taxon>Saccharomycotina</taxon>
        <taxon>Saccharomycetes</taxon>
        <taxon>Phaffomycetales</taxon>
        <taxon>Wickerhamomycetaceae</taxon>
        <taxon>Wickerhamomyces</taxon>
    </lineage>
</organism>
<feature type="transmembrane region" description="Helical" evidence="1">
    <location>
        <begin position="23"/>
        <end position="42"/>
    </location>
</feature>
<feature type="transmembrane region" description="Helical" evidence="1">
    <location>
        <begin position="538"/>
        <end position="558"/>
    </location>
</feature>
<dbReference type="GO" id="GO:0016255">
    <property type="term" value="P:attachment of GPI anchor to protein"/>
    <property type="evidence" value="ECO:0007669"/>
    <property type="project" value="EnsemblFungi"/>
</dbReference>
<dbReference type="InterPro" id="IPR007246">
    <property type="entry name" value="Gaa1"/>
</dbReference>
<dbReference type="Pfam" id="PF04114">
    <property type="entry name" value="Gaa1"/>
    <property type="match status" value="1"/>
</dbReference>
<dbReference type="STRING" id="683960.A0A1E3P8Q8"/>
<dbReference type="OrthoDB" id="445301at2759"/>
<dbReference type="GO" id="GO:0042765">
    <property type="term" value="C:GPI-anchor transamidase complex"/>
    <property type="evidence" value="ECO:0007669"/>
    <property type="project" value="EnsemblFungi"/>
</dbReference>
<protein>
    <recommendedName>
        <fullName evidence="4">GPI transamidase component GAA1</fullName>
    </recommendedName>
</protein>
<feature type="transmembrane region" description="Helical" evidence="1">
    <location>
        <begin position="391"/>
        <end position="412"/>
    </location>
</feature>
<sequence length="572" mass="64100">MALLEKVHKTIVRLGLLPKMIRALPKISLFLTIIGVIWIAVLPMEGQYRGTYISENALMPSQAYSYFRESEWNLLRGYRTQLQDFQRNDTDYESNLKIMQGWLNDIGYKTDIQHSAQGSNLYGIWHAPRGDDTEAIVLGAAYHNSDGIFNLGGLSITLAMARYFHRWGVWSKNIIIVIPQNPNSALRSWVNAYHSTLDLTGGSIESAIMLDYPSASDNFDYIELYYEGINGQLPNLDLVNVAVSVSEHEGPRVSIQGTPQDELDKNDYWSRLRILGRGIVEMALAGVRPGHGNEAFSGWRVQAITLKAKGESGPYDITTFGRIPEALFRSVNNLLEKFHQSFFFYLLLAPRRFVSIGTYLPSAALITASYVVSSLDKVLNSGFETSYLIPYAIPAGGVMSIAIFVGLVISQLIPLLPQLFAYILIGVFMLFSGGSLFYKINLKNELKVILRSLALLYYSTVLSSLLVLNFSLTFAIGVLALPLTFIQDSLSDKRIMLCLLLSNPFIISLFIAQDFENGLSELLYGLTTSWKELNCHTWLVITIGWLPTWLTIAFTTLIKDDSRSETAEKKTE</sequence>
<reference evidence="2 3" key="1">
    <citation type="journal article" date="2016" name="Proc. Natl. Acad. Sci. U.S.A.">
        <title>Comparative genomics of biotechnologically important yeasts.</title>
        <authorList>
            <person name="Riley R."/>
            <person name="Haridas S."/>
            <person name="Wolfe K.H."/>
            <person name="Lopes M.R."/>
            <person name="Hittinger C.T."/>
            <person name="Goeker M."/>
            <person name="Salamov A.A."/>
            <person name="Wisecaver J.H."/>
            <person name="Long T.M."/>
            <person name="Calvey C.H."/>
            <person name="Aerts A.L."/>
            <person name="Barry K.W."/>
            <person name="Choi C."/>
            <person name="Clum A."/>
            <person name="Coughlan A.Y."/>
            <person name="Deshpande S."/>
            <person name="Douglass A.P."/>
            <person name="Hanson S.J."/>
            <person name="Klenk H.-P."/>
            <person name="LaButti K.M."/>
            <person name="Lapidus A."/>
            <person name="Lindquist E.A."/>
            <person name="Lipzen A.M."/>
            <person name="Meier-Kolthoff J.P."/>
            <person name="Ohm R.A."/>
            <person name="Otillar R.P."/>
            <person name="Pangilinan J.L."/>
            <person name="Peng Y."/>
            <person name="Rokas A."/>
            <person name="Rosa C.A."/>
            <person name="Scheuner C."/>
            <person name="Sibirny A.A."/>
            <person name="Slot J.C."/>
            <person name="Stielow J.B."/>
            <person name="Sun H."/>
            <person name="Kurtzman C.P."/>
            <person name="Blackwell M."/>
            <person name="Grigoriev I.V."/>
            <person name="Jeffries T.W."/>
        </authorList>
    </citation>
    <scope>NUCLEOTIDE SEQUENCE [LARGE SCALE GENOMIC DNA]</scope>
    <source>
        <strain evidence="3">ATCC 58044 / CBS 1984 / NCYC 433 / NRRL Y-366-8</strain>
    </source>
</reference>
<dbReference type="PANTHER" id="PTHR13304:SF0">
    <property type="entry name" value="GLYCOSYLPHOSPHATIDYLINOSITOL ANCHOR ATTACHMENT 1 PROTEIN"/>
    <property type="match status" value="1"/>
</dbReference>